<dbReference type="AlphaFoldDB" id="A0A9J6QZW3"/>
<evidence type="ECO:0000313" key="2">
    <source>
        <dbReference type="Proteomes" id="UP001065549"/>
    </source>
</evidence>
<gene>
    <name evidence="1" type="ORF">OBO34_22425</name>
</gene>
<keyword evidence="2" id="KW-1185">Reference proteome</keyword>
<accession>A0A9J6QZW3</accession>
<dbReference type="Proteomes" id="UP001065549">
    <property type="component" value="Unassembled WGS sequence"/>
</dbReference>
<proteinExistence type="predicted"/>
<evidence type="ECO:0000313" key="1">
    <source>
        <dbReference type="EMBL" id="MCU7381075.1"/>
    </source>
</evidence>
<sequence>MKYRKKPVVIEAFRWTGGVDQTEDPEWIVEAIKDGRVAIISDSYNTPYMVIQTLEGRHIAQP</sequence>
<reference evidence="1" key="1">
    <citation type="submission" date="2022-09" db="EMBL/GenBank/DDBJ databases">
        <title>Culturomic study of gut microbiota in children with autism spectrum disorder.</title>
        <authorList>
            <person name="Efimov B.A."/>
            <person name="Chaplin A.V."/>
            <person name="Sokolova S.R."/>
            <person name="Pikina A.P."/>
            <person name="Korzhanova M."/>
            <person name="Belova V."/>
            <person name="Korostin D."/>
        </authorList>
    </citation>
    <scope>NUCLEOTIDE SEQUENCE</scope>
    <source>
        <strain evidence="1">ASD5510</strain>
    </source>
</reference>
<organism evidence="1 2">
    <name type="scientific">Hominibacterium faecale</name>
    <dbReference type="NCBI Taxonomy" id="2839743"/>
    <lineage>
        <taxon>Bacteria</taxon>
        <taxon>Bacillati</taxon>
        <taxon>Bacillota</taxon>
        <taxon>Clostridia</taxon>
        <taxon>Peptostreptococcales</taxon>
        <taxon>Anaerovoracaceae</taxon>
        <taxon>Hominibacterium</taxon>
    </lineage>
</organism>
<name>A0A9J6QZW3_9FIRM</name>
<comment type="caution">
    <text evidence="1">The sequence shown here is derived from an EMBL/GenBank/DDBJ whole genome shotgun (WGS) entry which is preliminary data.</text>
</comment>
<dbReference type="EMBL" id="JAOSHN010000031">
    <property type="protein sequence ID" value="MCU7381075.1"/>
    <property type="molecule type" value="Genomic_DNA"/>
</dbReference>
<protein>
    <submittedName>
        <fullName evidence="1">Uncharacterized protein</fullName>
    </submittedName>
</protein>
<feature type="non-terminal residue" evidence="1">
    <location>
        <position position="62"/>
    </location>
</feature>